<dbReference type="GO" id="GO:0007059">
    <property type="term" value="P:chromosome segregation"/>
    <property type="evidence" value="ECO:0007669"/>
    <property type="project" value="UniProtKB-UniRule"/>
</dbReference>
<dbReference type="HAMAP" id="MF_01894">
    <property type="entry name" value="Smc_prok"/>
    <property type="match status" value="1"/>
</dbReference>
<feature type="coiled-coil region" evidence="7">
    <location>
        <begin position="805"/>
        <end position="878"/>
    </location>
</feature>
<accession>A0A9D1Q0A5</accession>
<dbReference type="InterPro" id="IPR036277">
    <property type="entry name" value="SMC_hinge_sf"/>
</dbReference>
<dbReference type="InterPro" id="IPR011890">
    <property type="entry name" value="SMC_prok"/>
</dbReference>
<dbReference type="PIRSF" id="PIRSF005719">
    <property type="entry name" value="SMC"/>
    <property type="match status" value="1"/>
</dbReference>
<evidence type="ECO:0000256" key="2">
    <source>
        <dbReference type="ARBA" id="ARBA00022490"/>
    </source>
</evidence>
<dbReference type="GO" id="GO:0016887">
    <property type="term" value="F:ATP hydrolysis activity"/>
    <property type="evidence" value="ECO:0007669"/>
    <property type="project" value="InterPro"/>
</dbReference>
<dbReference type="InterPro" id="IPR003395">
    <property type="entry name" value="RecF/RecN/SMC_N"/>
</dbReference>
<dbReference type="GO" id="GO:0007062">
    <property type="term" value="P:sister chromatid cohesion"/>
    <property type="evidence" value="ECO:0007669"/>
    <property type="project" value="InterPro"/>
</dbReference>
<dbReference type="Gene3D" id="3.30.70.1620">
    <property type="match status" value="1"/>
</dbReference>
<sequence length="1197" mass="134744">MKFKKMEINGFKSFADKTDIKFGEGVTAIVGPNGCGKSNVADSIRFALGEQSSKTLRGGNMQDVIFGGTEKRKSQSFCEVSLYFDNTEHIFRDLNFDEVVITRKLFRSNESEYLINKTPCRRTDIIEALRDSGVGKEGYSIIGQGKIDELISSKPEDRRSIFDEAAGISKFKAKKIESERRLVRTRDSLSRITDILNEKSKQLAPLTKQAQNARKYLELYEQLKNYEINIYLHQYETTTETKNFIIEKRNELIKKLEECRAAGEIAVDNYNRTMAEINNTDETIAKHNDELVSLSVAQATNSGQIETILSEVRYITEKCDGYLSDISRYEADIRNAEKSIAEALALKEEKSALIAGMKSKAEETDTAWRDTMDKIAASEGEEEKSHRSLIEAMEKLTEIKANMSKLLTEREGLESSITSLRARVETSTAANADKKRTAKELGDRLAAEKQKRDEAGKRLDEDSRKNNENLASLSKLNAELTKINAKYYTMTERRDLFTKLRDENGSFERSVSRLLAAAKTDKELSSRIEGVVAHIIQVPKAYETAVEMALGGAVQNIITKTEDEATYIINELKKRSFGRVTFLPMSTIRPRNLRDDSRSYLNAEGCFGVAADLVSYDSKYDNIVRWLLGTTVIVDNIKTGIRIARASRYAFRIVTLDGDIINPAGSITGGSKKADVANVFAYDRELREMEEQLSGVKEKISAYEKEISRITAEQGTLTLEIKKLSSETHDLDVSIAAHEQQYIKLTGETEDTDRELGEQSAQLLAWETRVGEITRDINSVGELEDLTRSRKESALGEGAQNSDIVNELRESADKLHAELTSLRIDIAAAENELANTDRDIERLGGAINSAKSEIERLRASYDEQNAQAEAKRAEAEKIRLSIGENDSNRVAELKKLITGFGEYKTKIQNDLNAYDAERIRLANELNELTELRNAEDLKLQKVDTDLEQMQQRISEVYKLTYEECVPLRSEDFEIESGIEEAQKLRRRIENLGHVNLGAIEECEALYAEYNEMEKQRDDLSDAERDLVKIISDLSKEMKTVFTEKFRQINDNFKVIFRELFDGGTAELSLTEPGPGEDELSAGVEIKAQPPQKKLQLLSLLSGGEKAMTAIAILFAILKLRPMPFCVLDEIEAALDDANVLRFAKYLKRFSRGTQFIVITHRKPTMELADALYGVTMEEKGVSKMVSVKLADAVKLAE</sequence>
<proteinExistence type="inferred from homology"/>
<comment type="subcellular location">
    <subcellularLocation>
        <location evidence="1 7">Cytoplasm</location>
    </subcellularLocation>
</comment>
<feature type="binding site" evidence="7">
    <location>
        <begin position="32"/>
        <end position="39"/>
    </location>
    <ligand>
        <name>ATP</name>
        <dbReference type="ChEBI" id="CHEBI:30616"/>
    </ligand>
</feature>
<feature type="region of interest" description="Disordered" evidence="8">
    <location>
        <begin position="445"/>
        <end position="466"/>
    </location>
</feature>
<dbReference type="SUPFAM" id="SSF75553">
    <property type="entry name" value="Smc hinge domain"/>
    <property type="match status" value="1"/>
</dbReference>
<dbReference type="GO" id="GO:0003677">
    <property type="term" value="F:DNA binding"/>
    <property type="evidence" value="ECO:0007669"/>
    <property type="project" value="UniProtKB-UniRule"/>
</dbReference>
<keyword evidence="5 7" id="KW-0175">Coiled coil</keyword>
<evidence type="ECO:0000256" key="8">
    <source>
        <dbReference type="SAM" id="MobiDB-lite"/>
    </source>
</evidence>
<dbReference type="GO" id="GO:0005524">
    <property type="term" value="F:ATP binding"/>
    <property type="evidence" value="ECO:0007669"/>
    <property type="project" value="UniProtKB-UniRule"/>
</dbReference>
<dbReference type="InterPro" id="IPR010935">
    <property type="entry name" value="SMC_hinge"/>
</dbReference>
<keyword evidence="4 7" id="KW-0067">ATP-binding</keyword>
<evidence type="ECO:0000256" key="3">
    <source>
        <dbReference type="ARBA" id="ARBA00022741"/>
    </source>
</evidence>
<protein>
    <recommendedName>
        <fullName evidence="7">Chromosome partition protein Smc</fullName>
    </recommendedName>
</protein>
<dbReference type="SUPFAM" id="SSF90257">
    <property type="entry name" value="Myosin rod fragments"/>
    <property type="match status" value="1"/>
</dbReference>
<evidence type="ECO:0000256" key="1">
    <source>
        <dbReference type="ARBA" id="ARBA00004496"/>
    </source>
</evidence>
<feature type="coiled-coil region" evidence="7">
    <location>
        <begin position="995"/>
        <end position="1032"/>
    </location>
</feature>
<evidence type="ECO:0000256" key="4">
    <source>
        <dbReference type="ARBA" id="ARBA00022840"/>
    </source>
</evidence>
<comment type="caution">
    <text evidence="10">The sequence shown here is derived from an EMBL/GenBank/DDBJ whole genome shotgun (WGS) entry which is preliminary data.</text>
</comment>
<evidence type="ECO:0000256" key="7">
    <source>
        <dbReference type="HAMAP-Rule" id="MF_01894"/>
    </source>
</evidence>
<comment type="domain">
    <text evidence="7">Contains large globular domains required for ATP hydrolysis at each terminus and a third globular domain forming a flexible hinge near the middle of the molecule. These domains are separated by coiled-coil structures.</text>
</comment>
<dbReference type="InterPro" id="IPR024704">
    <property type="entry name" value="SMC"/>
</dbReference>
<dbReference type="Pfam" id="PF02463">
    <property type="entry name" value="SMC_N"/>
    <property type="match status" value="1"/>
</dbReference>
<dbReference type="GO" id="GO:0006260">
    <property type="term" value="P:DNA replication"/>
    <property type="evidence" value="ECO:0007669"/>
    <property type="project" value="UniProtKB-UniRule"/>
</dbReference>
<dbReference type="SUPFAM" id="SSF52540">
    <property type="entry name" value="P-loop containing nucleoside triphosphate hydrolases"/>
    <property type="match status" value="1"/>
</dbReference>
<dbReference type="Gene3D" id="1.20.1060.20">
    <property type="match status" value="1"/>
</dbReference>
<keyword evidence="2 7" id="KW-0963">Cytoplasm</keyword>
<evidence type="ECO:0000313" key="11">
    <source>
        <dbReference type="Proteomes" id="UP000823990"/>
    </source>
</evidence>
<reference evidence="10" key="2">
    <citation type="submission" date="2021-04" db="EMBL/GenBank/DDBJ databases">
        <authorList>
            <person name="Gilroy R."/>
        </authorList>
    </citation>
    <scope>NUCLEOTIDE SEQUENCE</scope>
    <source>
        <strain evidence="10">12435</strain>
    </source>
</reference>
<dbReference type="EMBL" id="DXHS01000119">
    <property type="protein sequence ID" value="HIW03057.1"/>
    <property type="molecule type" value="Genomic_DNA"/>
</dbReference>
<dbReference type="Proteomes" id="UP000823990">
    <property type="component" value="Unassembled WGS sequence"/>
</dbReference>
<dbReference type="FunFam" id="3.40.50.300:FF:000901">
    <property type="entry name" value="Chromosome partition protein Smc"/>
    <property type="match status" value="1"/>
</dbReference>
<dbReference type="NCBIfam" id="TIGR02168">
    <property type="entry name" value="SMC_prok_B"/>
    <property type="match status" value="1"/>
</dbReference>
<dbReference type="GO" id="GO:0005737">
    <property type="term" value="C:cytoplasm"/>
    <property type="evidence" value="ECO:0007669"/>
    <property type="project" value="UniProtKB-SubCell"/>
</dbReference>
<dbReference type="AlphaFoldDB" id="A0A9D1Q0A5"/>
<comment type="similarity">
    <text evidence="7">Belongs to the SMC family.</text>
</comment>
<feature type="coiled-coil region" evidence="7">
    <location>
        <begin position="679"/>
        <end position="713"/>
    </location>
</feature>
<evidence type="ECO:0000256" key="6">
    <source>
        <dbReference type="ARBA" id="ARBA00023125"/>
    </source>
</evidence>
<dbReference type="Gene3D" id="3.40.50.300">
    <property type="entry name" value="P-loop containing nucleotide triphosphate hydrolases"/>
    <property type="match status" value="2"/>
</dbReference>
<feature type="domain" description="SMC hinge" evidence="9">
    <location>
        <begin position="526"/>
        <end position="644"/>
    </location>
</feature>
<gene>
    <name evidence="7 10" type="primary">smc</name>
    <name evidence="10" type="ORF">H9892_06930</name>
</gene>
<evidence type="ECO:0000256" key="5">
    <source>
        <dbReference type="ARBA" id="ARBA00023054"/>
    </source>
</evidence>
<evidence type="ECO:0000313" key="10">
    <source>
        <dbReference type="EMBL" id="HIW03057.1"/>
    </source>
</evidence>
<dbReference type="GO" id="GO:0030261">
    <property type="term" value="P:chromosome condensation"/>
    <property type="evidence" value="ECO:0007669"/>
    <property type="project" value="InterPro"/>
</dbReference>
<reference evidence="10" key="1">
    <citation type="journal article" date="2021" name="PeerJ">
        <title>Extensive microbial diversity within the chicken gut microbiome revealed by metagenomics and culture.</title>
        <authorList>
            <person name="Gilroy R."/>
            <person name="Ravi A."/>
            <person name="Getino M."/>
            <person name="Pursley I."/>
            <person name="Horton D.L."/>
            <person name="Alikhan N.F."/>
            <person name="Baker D."/>
            <person name="Gharbi K."/>
            <person name="Hall N."/>
            <person name="Watson M."/>
            <person name="Adriaenssens E.M."/>
            <person name="Foster-Nyarko E."/>
            <person name="Jarju S."/>
            <person name="Secka A."/>
            <person name="Antonio M."/>
            <person name="Oren A."/>
            <person name="Chaudhuri R.R."/>
            <person name="La Ragione R."/>
            <person name="Hildebrand F."/>
            <person name="Pallen M.J."/>
        </authorList>
    </citation>
    <scope>NUCLEOTIDE SEQUENCE</scope>
    <source>
        <strain evidence="10">12435</strain>
    </source>
</reference>
<dbReference type="InterPro" id="IPR027417">
    <property type="entry name" value="P-loop_NTPase"/>
</dbReference>
<evidence type="ECO:0000259" key="9">
    <source>
        <dbReference type="SMART" id="SM00968"/>
    </source>
</evidence>
<comment type="function">
    <text evidence="7">Required for chromosome condensation and partitioning.</text>
</comment>
<organism evidence="10 11">
    <name type="scientific">Candidatus Protoclostridium stercorigallinarum</name>
    <dbReference type="NCBI Taxonomy" id="2838741"/>
    <lineage>
        <taxon>Bacteria</taxon>
        <taxon>Bacillati</taxon>
        <taxon>Bacillota</taxon>
        <taxon>Clostridia</taxon>
        <taxon>Candidatus Protoclostridium</taxon>
    </lineage>
</organism>
<keyword evidence="3 7" id="KW-0547">Nucleotide-binding</keyword>
<dbReference type="Pfam" id="PF06470">
    <property type="entry name" value="SMC_hinge"/>
    <property type="match status" value="1"/>
</dbReference>
<keyword evidence="6 7" id="KW-0238">DNA-binding</keyword>
<dbReference type="PANTHER" id="PTHR43977">
    <property type="entry name" value="STRUCTURAL MAINTENANCE OF CHROMOSOMES PROTEIN 3"/>
    <property type="match status" value="1"/>
</dbReference>
<dbReference type="GO" id="GO:0005694">
    <property type="term" value="C:chromosome"/>
    <property type="evidence" value="ECO:0007669"/>
    <property type="project" value="InterPro"/>
</dbReference>
<comment type="subunit">
    <text evidence="7">Homodimer.</text>
</comment>
<name>A0A9D1Q0A5_9FIRM</name>
<dbReference type="SMART" id="SM00968">
    <property type="entry name" value="SMC_hinge"/>
    <property type="match status" value="1"/>
</dbReference>